<dbReference type="Pfam" id="PF20033">
    <property type="entry name" value="DUF6438"/>
    <property type="match status" value="1"/>
</dbReference>
<gene>
    <name evidence="2" type="ORF">HYN59_06190</name>
</gene>
<dbReference type="Proteomes" id="UP000244929">
    <property type="component" value="Chromosome"/>
</dbReference>
<dbReference type="KEGG" id="falb:HYN59_06190"/>
<evidence type="ECO:0000313" key="2">
    <source>
        <dbReference type="EMBL" id="AWH84735.1"/>
    </source>
</evidence>
<reference evidence="2 3" key="1">
    <citation type="submission" date="2018-04" db="EMBL/GenBank/DDBJ databases">
        <title>Genome sequencing of Flavobacterium sp. HYN0059.</title>
        <authorList>
            <person name="Yi H."/>
            <person name="Baek C."/>
        </authorList>
    </citation>
    <scope>NUCLEOTIDE SEQUENCE [LARGE SCALE GENOMIC DNA]</scope>
    <source>
        <strain evidence="2 3">HYN0059</strain>
    </source>
</reference>
<organism evidence="2 3">
    <name type="scientific">Flavobacterium album</name>
    <dbReference type="NCBI Taxonomy" id="2175091"/>
    <lineage>
        <taxon>Bacteria</taxon>
        <taxon>Pseudomonadati</taxon>
        <taxon>Bacteroidota</taxon>
        <taxon>Flavobacteriia</taxon>
        <taxon>Flavobacteriales</taxon>
        <taxon>Flavobacteriaceae</taxon>
        <taxon>Flavobacterium</taxon>
    </lineage>
</organism>
<dbReference type="AlphaFoldDB" id="A0A2S1QWG5"/>
<proteinExistence type="predicted"/>
<keyword evidence="3" id="KW-1185">Reference proteome</keyword>
<dbReference type="EMBL" id="CP029186">
    <property type="protein sequence ID" value="AWH84735.1"/>
    <property type="molecule type" value="Genomic_DNA"/>
</dbReference>
<sequence length="350" mass="40329">MLFVACKDENTIKVTEPTIHYKPLKQEKYVKAQIRLSKVDSLATDKDVSKFLITIDSGFTNFKLERSPYSDALKNPEMDSITKARIKSSGIKKSFYKADLDNNSYTDLVVLGGWGSTSTAYEGERLEYHSYAVMNFGNKPENIYDLRSFLMPEIHYANGEPYLINRLIRGNDIKEIKLTGKFGLFTEYNESPVDSKIEKIEFESDPCFGSCPYFLLTINKNRFATLIAIAYNRNDLPDNYIEMEGVYTATIKDNEYDQIMELLNYIDFKNLDKSYSVGHTDAPTGIIKITYDNGKIKYINDYGMKGTYGLMAAYNLFRNLRFNQKWTKVEKIFGIKIENVGHIVPRLKEY</sequence>
<evidence type="ECO:0000259" key="1">
    <source>
        <dbReference type="Pfam" id="PF20033"/>
    </source>
</evidence>
<dbReference type="InterPro" id="IPR045497">
    <property type="entry name" value="DUF6438"/>
</dbReference>
<name>A0A2S1QWG5_9FLAO</name>
<feature type="domain" description="DUF6438" evidence="1">
    <location>
        <begin position="199"/>
        <end position="320"/>
    </location>
</feature>
<evidence type="ECO:0000313" key="3">
    <source>
        <dbReference type="Proteomes" id="UP000244929"/>
    </source>
</evidence>
<protein>
    <recommendedName>
        <fullName evidence="1">DUF6438 domain-containing protein</fullName>
    </recommendedName>
</protein>
<accession>A0A2S1QWG5</accession>